<comment type="caution">
    <text evidence="4">The sequence shown here is derived from an EMBL/GenBank/DDBJ whole genome shotgun (WGS) entry which is preliminary data.</text>
</comment>
<dbReference type="InterPro" id="IPR050498">
    <property type="entry name" value="Ycf3"/>
</dbReference>
<accession>A0A934SPQ6</accession>
<evidence type="ECO:0000256" key="2">
    <source>
        <dbReference type="ARBA" id="ARBA00022803"/>
    </source>
</evidence>
<protein>
    <submittedName>
        <fullName evidence="4">Tetratricopeptide repeat protein</fullName>
    </submittedName>
</protein>
<dbReference type="InterPro" id="IPR019734">
    <property type="entry name" value="TPR_rpt"/>
</dbReference>
<keyword evidence="2 3" id="KW-0802">TPR repeat</keyword>
<dbReference type="EMBL" id="JAEPBG010000001">
    <property type="protein sequence ID" value="MBK4733220.1"/>
    <property type="molecule type" value="Genomic_DNA"/>
</dbReference>
<dbReference type="SUPFAM" id="SSF53756">
    <property type="entry name" value="UDP-Glycosyltransferase/glycogen phosphorylase"/>
    <property type="match status" value="1"/>
</dbReference>
<dbReference type="InterPro" id="IPR011990">
    <property type="entry name" value="TPR-like_helical_dom_sf"/>
</dbReference>
<dbReference type="SUPFAM" id="SSF48452">
    <property type="entry name" value="TPR-like"/>
    <property type="match status" value="2"/>
</dbReference>
<gene>
    <name evidence="4" type="ORF">JJB74_01125</name>
</gene>
<dbReference type="Gene3D" id="3.40.50.2000">
    <property type="entry name" value="Glycogen Phosphorylase B"/>
    <property type="match status" value="1"/>
</dbReference>
<dbReference type="Pfam" id="PF13181">
    <property type="entry name" value="TPR_8"/>
    <property type="match status" value="1"/>
</dbReference>
<proteinExistence type="predicted"/>
<reference evidence="4" key="1">
    <citation type="submission" date="2021-01" db="EMBL/GenBank/DDBJ databases">
        <title>Genome sequence of strain Noviherbaspirillum sp. DKR-6.</title>
        <authorList>
            <person name="Chaudhary D.K."/>
        </authorList>
    </citation>
    <scope>NUCLEOTIDE SEQUENCE</scope>
    <source>
        <strain evidence="4">DKR-6</strain>
    </source>
</reference>
<dbReference type="InterPro" id="IPR013105">
    <property type="entry name" value="TPR_2"/>
</dbReference>
<feature type="repeat" description="TPR" evidence="3">
    <location>
        <begin position="41"/>
        <end position="74"/>
    </location>
</feature>
<dbReference type="SMART" id="SM00028">
    <property type="entry name" value="TPR"/>
    <property type="match status" value="6"/>
</dbReference>
<dbReference type="PROSITE" id="PS50293">
    <property type="entry name" value="TPR_REGION"/>
    <property type="match status" value="1"/>
</dbReference>
<dbReference type="RefSeq" id="WP_200589835.1">
    <property type="nucleotide sequence ID" value="NZ_JAEPBG010000001.1"/>
</dbReference>
<evidence type="ECO:0000313" key="4">
    <source>
        <dbReference type="EMBL" id="MBK4733220.1"/>
    </source>
</evidence>
<dbReference type="PANTHER" id="PTHR44858:SF1">
    <property type="entry name" value="UDP-N-ACETYLGLUCOSAMINE--PEPTIDE N-ACETYLGLUCOSAMINYLTRANSFERASE SPINDLY-RELATED"/>
    <property type="match status" value="1"/>
</dbReference>
<organism evidence="4 5">
    <name type="scientific">Noviherbaspirillum pedocola</name>
    <dbReference type="NCBI Taxonomy" id="2801341"/>
    <lineage>
        <taxon>Bacteria</taxon>
        <taxon>Pseudomonadati</taxon>
        <taxon>Pseudomonadota</taxon>
        <taxon>Betaproteobacteria</taxon>
        <taxon>Burkholderiales</taxon>
        <taxon>Oxalobacteraceae</taxon>
        <taxon>Noviherbaspirillum</taxon>
    </lineage>
</organism>
<sequence length="591" mass="65671">MSARVAADDLLAEARQMLLSGAPEDVESLLCLFAPEDPGYADALHIRGLALGVVERIDEALPLLEEAHQLRPEDIEIASNLARALGRAGHCREALLLNDRLLCAGHRSTERFCDCGILLLRIGQHAEALAFFNLAIEADPDAAIGWAGKATLMQRYRALEDALLCHDRAILLAPHNAVYRSGRASVLTDLARYGEAMHEHGLALALEPLSAPLWLNRGITLTRCNRPEEALLSIARAHELAPPDTQSLCSQGDALYELKRFDEARQCYEEALRLDPECHDAAVKRGWLMTSFGNYREGWREIERRLVNMLPLLRRHQHLPRWTGDQSLAGKRIVVWSEQGHGDVIQYCRFALDVLALGAEVVLEVKSPLVELCASMPGCQVIALNAPLPPCDFQISVASLPQAIAIAIDCDTVPHAAGYLHAPAEAVQRWLAKLPPARHALRVGIACSGFVGHSRNSIRSIPLRHFLPMAKYADLFLLQPALGPEDEKFQQLHPEEIQRPHINAGSFADTAGLVQNMDLVISVDTSIAHLSASLGKETWLLLDWVAEWRWMHDIAYSPWYQSMRLFRQKARADWTSVVIDVLRALSERQQA</sequence>
<feature type="repeat" description="TPR" evidence="3">
    <location>
        <begin position="245"/>
        <end position="278"/>
    </location>
</feature>
<name>A0A934SPQ6_9BURK</name>
<evidence type="ECO:0000313" key="5">
    <source>
        <dbReference type="Proteomes" id="UP000622890"/>
    </source>
</evidence>
<dbReference type="PROSITE" id="PS50005">
    <property type="entry name" value="TPR"/>
    <property type="match status" value="3"/>
</dbReference>
<evidence type="ECO:0000256" key="1">
    <source>
        <dbReference type="ARBA" id="ARBA00022737"/>
    </source>
</evidence>
<keyword evidence="5" id="KW-1185">Reference proteome</keyword>
<dbReference type="Gene3D" id="1.25.40.10">
    <property type="entry name" value="Tetratricopeptide repeat domain"/>
    <property type="match status" value="1"/>
</dbReference>
<feature type="repeat" description="TPR" evidence="3">
    <location>
        <begin position="109"/>
        <end position="142"/>
    </location>
</feature>
<keyword evidence="1" id="KW-0677">Repeat</keyword>
<dbReference type="PANTHER" id="PTHR44858">
    <property type="entry name" value="TETRATRICOPEPTIDE REPEAT PROTEIN 6"/>
    <property type="match status" value="1"/>
</dbReference>
<dbReference type="AlphaFoldDB" id="A0A934SPQ6"/>
<dbReference type="Pfam" id="PF07719">
    <property type="entry name" value="TPR_2"/>
    <property type="match status" value="1"/>
</dbReference>
<dbReference type="Proteomes" id="UP000622890">
    <property type="component" value="Unassembled WGS sequence"/>
</dbReference>
<evidence type="ECO:0000256" key="3">
    <source>
        <dbReference type="PROSITE-ProRule" id="PRU00339"/>
    </source>
</evidence>